<name>A0A8E2E0K9_9PEZI</name>
<proteinExistence type="predicted"/>
<dbReference type="AlphaFoldDB" id="A0A8E2E0K9"/>
<sequence>MSKLLPRLYYEMKRSARLHSPEACIFKCYSALFRLVYTGETAKRGLPDFRHLCPCHWGCIARTFTVFHVV</sequence>
<keyword evidence="2" id="KW-1185">Reference proteome</keyword>
<dbReference type="EMBL" id="KV745374">
    <property type="protein sequence ID" value="OCK75030.1"/>
    <property type="molecule type" value="Genomic_DNA"/>
</dbReference>
<reference evidence="1 2" key="1">
    <citation type="journal article" date="2016" name="Nat. Commun.">
        <title>Ectomycorrhizal ecology is imprinted in the genome of the dominant symbiotic fungus Cenococcum geophilum.</title>
        <authorList>
            <consortium name="DOE Joint Genome Institute"/>
            <person name="Peter M."/>
            <person name="Kohler A."/>
            <person name="Ohm R.A."/>
            <person name="Kuo A."/>
            <person name="Krutzmann J."/>
            <person name="Morin E."/>
            <person name="Arend M."/>
            <person name="Barry K.W."/>
            <person name="Binder M."/>
            <person name="Choi C."/>
            <person name="Clum A."/>
            <person name="Copeland A."/>
            <person name="Grisel N."/>
            <person name="Haridas S."/>
            <person name="Kipfer T."/>
            <person name="LaButti K."/>
            <person name="Lindquist E."/>
            <person name="Lipzen A."/>
            <person name="Maire R."/>
            <person name="Meier B."/>
            <person name="Mihaltcheva S."/>
            <person name="Molinier V."/>
            <person name="Murat C."/>
            <person name="Poggeler S."/>
            <person name="Quandt C.A."/>
            <person name="Sperisen C."/>
            <person name="Tritt A."/>
            <person name="Tisserant E."/>
            <person name="Crous P.W."/>
            <person name="Henrissat B."/>
            <person name="Nehls U."/>
            <person name="Egli S."/>
            <person name="Spatafora J.W."/>
            <person name="Grigoriev I.V."/>
            <person name="Martin F.M."/>
        </authorList>
    </citation>
    <scope>NUCLEOTIDE SEQUENCE [LARGE SCALE GENOMIC DNA]</scope>
    <source>
        <strain evidence="1 2">CBS 459.81</strain>
    </source>
</reference>
<protein>
    <submittedName>
        <fullName evidence="1">Uncharacterized protein</fullName>
    </submittedName>
</protein>
<gene>
    <name evidence="1" type="ORF">K432DRAFT_182092</name>
</gene>
<organism evidence="1 2">
    <name type="scientific">Lepidopterella palustris CBS 459.81</name>
    <dbReference type="NCBI Taxonomy" id="1314670"/>
    <lineage>
        <taxon>Eukaryota</taxon>
        <taxon>Fungi</taxon>
        <taxon>Dikarya</taxon>
        <taxon>Ascomycota</taxon>
        <taxon>Pezizomycotina</taxon>
        <taxon>Dothideomycetes</taxon>
        <taxon>Pleosporomycetidae</taxon>
        <taxon>Mytilinidiales</taxon>
        <taxon>Argynnaceae</taxon>
        <taxon>Lepidopterella</taxon>
    </lineage>
</organism>
<evidence type="ECO:0000313" key="2">
    <source>
        <dbReference type="Proteomes" id="UP000250266"/>
    </source>
</evidence>
<evidence type="ECO:0000313" key="1">
    <source>
        <dbReference type="EMBL" id="OCK75030.1"/>
    </source>
</evidence>
<accession>A0A8E2E0K9</accession>
<dbReference type="Proteomes" id="UP000250266">
    <property type="component" value="Unassembled WGS sequence"/>
</dbReference>